<keyword evidence="1" id="KW-0175">Coiled coil</keyword>
<dbReference type="AlphaFoldDB" id="A0AAU9J622"/>
<sequence>MNSSNNEESYLMQSDQNLKLSFLREELIEMNYDVRLFTKFVEDLKRTNIDEWTFDELSDCIWAFKNKYKPGQTLEEVLKLEKAEKDIERELYEIINQKKIQTKENNAKNKETPPKPPRKTEKPEFQAFESSPKSNINLEENFIDQPDIKSSPEKSKENKKKGEKINTEPADLYIQIDEILHEVVPNTPQFSLSDTGCKFNTLMSDEDDIIAEIYGKTDIPAEIIEEEFPDKSLTSISAFNDSPRNLHSEQIIIENITPNPHPTPITMTKYENNENIRKEDEGILRYFQSFTLTLENFEEKLEKLSNKMIEIENKIDKNNSDSSEKSSGLIETVEVLSKEIEKLKKNQEASFVSQVSSANEIFEKISLLENKDKNRSKLLEEIGNENTSLRENSKDLELKIDKIEIDIKNQLKSFKNCTMSQNEINDIRESQSSINTNIENISSDLYHLNEEIIKLRNQIDAHSKSSVKISKLRADQEKFYNEIMQRIESIEEKEAEVKKIKTFTEAIKNDFHEKLKNLEEKLRREHENDPTKEATLYSISTLEKRMYALDEKLARELASVRDFSISKMKESQILEESKVISEKEDTINISFSENKTKKQIFLEKSDTISPLTISQLEKDHLSKPPKFLNNRKIKNEKAFSISPQTLKVKKIEEEKGFNEENELEPTRDLPVPIKKNPEESLNERIARLENLNKRTNTSEKASQSVEKSDMSISEDLGKFVPGETESILVNTILEKANKTRATENFKQAFRPTRGISPVSNSFKSFSQYSNKPSGDSSESLPSQELQEHLKMRGFKLQENRPFVAQRQKD</sequence>
<keyword evidence="4" id="KW-1185">Reference proteome</keyword>
<organism evidence="3 4">
    <name type="scientific">Blepharisma stoltei</name>
    <dbReference type="NCBI Taxonomy" id="1481888"/>
    <lineage>
        <taxon>Eukaryota</taxon>
        <taxon>Sar</taxon>
        <taxon>Alveolata</taxon>
        <taxon>Ciliophora</taxon>
        <taxon>Postciliodesmatophora</taxon>
        <taxon>Heterotrichea</taxon>
        <taxon>Heterotrichida</taxon>
        <taxon>Blepharismidae</taxon>
        <taxon>Blepharisma</taxon>
    </lineage>
</organism>
<name>A0AAU9J622_9CILI</name>
<dbReference type="EMBL" id="CAJZBQ010000015">
    <property type="protein sequence ID" value="CAG9316119.1"/>
    <property type="molecule type" value="Genomic_DNA"/>
</dbReference>
<evidence type="ECO:0000313" key="4">
    <source>
        <dbReference type="Proteomes" id="UP001162131"/>
    </source>
</evidence>
<reference evidence="3" key="1">
    <citation type="submission" date="2021-09" db="EMBL/GenBank/DDBJ databases">
        <authorList>
            <consortium name="AG Swart"/>
            <person name="Singh M."/>
            <person name="Singh A."/>
            <person name="Seah K."/>
            <person name="Emmerich C."/>
        </authorList>
    </citation>
    <scope>NUCLEOTIDE SEQUENCE</scope>
    <source>
        <strain evidence="3">ATCC30299</strain>
    </source>
</reference>
<feature type="compositionally biased region" description="Basic and acidic residues" evidence="2">
    <location>
        <begin position="785"/>
        <end position="798"/>
    </location>
</feature>
<evidence type="ECO:0000256" key="2">
    <source>
        <dbReference type="SAM" id="MobiDB-lite"/>
    </source>
</evidence>
<dbReference type="Proteomes" id="UP001162131">
    <property type="component" value="Unassembled WGS sequence"/>
</dbReference>
<feature type="coiled-coil region" evidence="1">
    <location>
        <begin position="379"/>
        <end position="406"/>
    </location>
</feature>
<feature type="coiled-coil region" evidence="1">
    <location>
        <begin position="287"/>
        <end position="346"/>
    </location>
</feature>
<feature type="region of interest" description="Disordered" evidence="2">
    <location>
        <begin position="746"/>
        <end position="809"/>
    </location>
</feature>
<feature type="coiled-coil region" evidence="1">
    <location>
        <begin position="438"/>
        <end position="528"/>
    </location>
</feature>
<gene>
    <name evidence="3" type="ORF">BSTOLATCC_MIC15559</name>
</gene>
<comment type="caution">
    <text evidence="3">The sequence shown here is derived from an EMBL/GenBank/DDBJ whole genome shotgun (WGS) entry which is preliminary data.</text>
</comment>
<evidence type="ECO:0000256" key="1">
    <source>
        <dbReference type="SAM" id="Coils"/>
    </source>
</evidence>
<feature type="region of interest" description="Disordered" evidence="2">
    <location>
        <begin position="102"/>
        <end position="166"/>
    </location>
</feature>
<feature type="compositionally biased region" description="Polar residues" evidence="2">
    <location>
        <begin position="693"/>
        <end position="705"/>
    </location>
</feature>
<feature type="compositionally biased region" description="Basic and acidic residues" evidence="2">
    <location>
        <begin position="146"/>
        <end position="156"/>
    </location>
</feature>
<evidence type="ECO:0000313" key="3">
    <source>
        <dbReference type="EMBL" id="CAG9316119.1"/>
    </source>
</evidence>
<protein>
    <submittedName>
        <fullName evidence="3">Uncharacterized protein</fullName>
    </submittedName>
</protein>
<accession>A0AAU9J622</accession>
<feature type="compositionally biased region" description="Basic and acidic residues" evidence="2">
    <location>
        <begin position="102"/>
        <end position="124"/>
    </location>
</feature>
<proteinExistence type="predicted"/>
<feature type="region of interest" description="Disordered" evidence="2">
    <location>
        <begin position="690"/>
        <end position="709"/>
    </location>
</feature>
<feature type="compositionally biased region" description="Polar residues" evidence="2">
    <location>
        <begin position="128"/>
        <end position="138"/>
    </location>
</feature>
<feature type="compositionally biased region" description="Polar residues" evidence="2">
    <location>
        <begin position="757"/>
        <end position="775"/>
    </location>
</feature>